<name>A0A5B8N0W0_9CHLO</name>
<keyword evidence="1" id="KW-0812">Transmembrane</keyword>
<evidence type="ECO:0000313" key="3">
    <source>
        <dbReference type="Proteomes" id="UP000316726"/>
    </source>
</evidence>
<dbReference type="AlphaFoldDB" id="A0A5B8N0W0"/>
<keyword evidence="1" id="KW-1133">Transmembrane helix</keyword>
<feature type="transmembrane region" description="Helical" evidence="1">
    <location>
        <begin position="21"/>
        <end position="41"/>
    </location>
</feature>
<evidence type="ECO:0000313" key="2">
    <source>
        <dbReference type="EMBL" id="QDZ25555.1"/>
    </source>
</evidence>
<feature type="transmembrane region" description="Helical" evidence="1">
    <location>
        <begin position="194"/>
        <end position="222"/>
    </location>
</feature>
<accession>A0A5B8N0W0</accession>
<proteinExistence type="predicted"/>
<feature type="transmembrane region" description="Helical" evidence="1">
    <location>
        <begin position="47"/>
        <end position="65"/>
    </location>
</feature>
<sequence length="439" mass="49665">MELKHRAHRWKSDAMGVLSRGALACSLVACAWGAVVLPWAAWTNPDWTRYSASSVVGVLALSLLVSPVASRMTERAAAPSRARVDGVGGSQSQSQYSTGLATLKALCMVFVMIIHSKCWKANFFYNHVVDRAVAMLFVAMGMTGLGASSKYKLVDRFSILLEPWYAFVLFNWTYRYVDGSGFIDHYNVMEHCTFWVSAVFGFAPCMGGAWFVFPMLQLLVIIQLLKNRERLIGALVPPMVAVASLSREVLDTEIHGLTERMTSSVAMDCNMYNSVYTLTWWHRWVGYTLIGMWLSTFRKRIKRWEWSVPLAAFAMIVSAVMDRIHWRKHPGGCEPCRQHIWEILNHIAGSALALAIVLFFDHFQWLSVIRWMGDCSWTVYLGQITALNLLKRDACALVSSFQHKSKQILYVETLVFLGWIFSKLFARKKMTKAKGKAGL</sequence>
<keyword evidence="1" id="KW-0472">Membrane</keyword>
<feature type="transmembrane region" description="Helical" evidence="1">
    <location>
        <begin position="275"/>
        <end position="294"/>
    </location>
</feature>
<feature type="transmembrane region" description="Helical" evidence="1">
    <location>
        <begin position="343"/>
        <end position="360"/>
    </location>
</feature>
<reference evidence="2 3" key="1">
    <citation type="submission" date="2018-07" db="EMBL/GenBank/DDBJ databases">
        <title>The complete nuclear genome of the prasinophyte Chloropicon primus (CCMP1205).</title>
        <authorList>
            <person name="Pombert J.-F."/>
            <person name="Otis C."/>
            <person name="Turmel M."/>
            <person name="Lemieux C."/>
        </authorList>
    </citation>
    <scope>NUCLEOTIDE SEQUENCE [LARGE SCALE GENOMIC DNA]</scope>
    <source>
        <strain evidence="2 3">CCMP1205</strain>
    </source>
</reference>
<feature type="transmembrane region" description="Helical" evidence="1">
    <location>
        <begin position="128"/>
        <end position="145"/>
    </location>
</feature>
<evidence type="ECO:0000256" key="1">
    <source>
        <dbReference type="SAM" id="Phobius"/>
    </source>
</evidence>
<organism evidence="2 3">
    <name type="scientific">Chloropicon primus</name>
    <dbReference type="NCBI Taxonomy" id="1764295"/>
    <lineage>
        <taxon>Eukaryota</taxon>
        <taxon>Viridiplantae</taxon>
        <taxon>Chlorophyta</taxon>
        <taxon>Chloropicophyceae</taxon>
        <taxon>Chloropicales</taxon>
        <taxon>Chloropicaceae</taxon>
        <taxon>Chloropicon</taxon>
    </lineage>
</organism>
<dbReference type="EMBL" id="CP031050">
    <property type="protein sequence ID" value="QDZ25555.1"/>
    <property type="molecule type" value="Genomic_DNA"/>
</dbReference>
<dbReference type="Proteomes" id="UP000316726">
    <property type="component" value="Chromosome 17"/>
</dbReference>
<feature type="transmembrane region" description="Helical" evidence="1">
    <location>
        <begin position="157"/>
        <end position="174"/>
    </location>
</feature>
<feature type="transmembrane region" description="Helical" evidence="1">
    <location>
        <begin position="408"/>
        <end position="426"/>
    </location>
</feature>
<gene>
    <name evidence="2" type="ORF">A3770_17p80730</name>
</gene>
<keyword evidence="3" id="KW-1185">Reference proteome</keyword>
<protein>
    <submittedName>
        <fullName evidence="2">Uncharacterized protein</fullName>
    </submittedName>
</protein>